<dbReference type="AlphaFoldDB" id="R9BTD9"/>
<gene>
    <name evidence="3" type="ORF">A500_19224</name>
</gene>
<evidence type="ECO:0000259" key="2">
    <source>
        <dbReference type="Pfam" id="PF16111"/>
    </source>
</evidence>
<feature type="transmembrane region" description="Helical" evidence="1">
    <location>
        <begin position="6"/>
        <end position="25"/>
    </location>
</feature>
<dbReference type="InterPro" id="IPR032256">
    <property type="entry name" value="DUF4829"/>
</dbReference>
<evidence type="ECO:0000313" key="4">
    <source>
        <dbReference type="Proteomes" id="UP000013988"/>
    </source>
</evidence>
<comment type="caution">
    <text evidence="3">The sequence shown here is derived from an EMBL/GenBank/DDBJ whole genome shotgun (WGS) entry which is preliminary data.</text>
</comment>
<reference evidence="3 4" key="1">
    <citation type="submission" date="2013-03" db="EMBL/GenBank/DDBJ databases">
        <title>Whole genome shotgun sequencing of Clostridium sartagoforme AAU1.</title>
        <authorList>
            <person name="Joshi C.G."/>
            <person name="Duggirala S.M."/>
            <person name="Nathani N.M."/>
            <person name="Bhatt V.D."/>
            <person name="Patel A.K."/>
            <person name="Pandya P.R."/>
            <person name="KaPatel J.A."/>
        </authorList>
    </citation>
    <scope>NUCLEOTIDE SEQUENCE [LARGE SCALE GENOMIC DNA]</scope>
    <source>
        <strain evidence="3 4">AAU1</strain>
    </source>
</reference>
<evidence type="ECO:0000256" key="1">
    <source>
        <dbReference type="SAM" id="Phobius"/>
    </source>
</evidence>
<accession>R9BTD9</accession>
<evidence type="ECO:0000313" key="3">
    <source>
        <dbReference type="EMBL" id="EOR19975.1"/>
    </source>
</evidence>
<dbReference type="EMBL" id="ASRV01000235">
    <property type="protein sequence ID" value="EOR19975.1"/>
    <property type="molecule type" value="Genomic_DNA"/>
</dbReference>
<dbReference type="Proteomes" id="UP000013988">
    <property type="component" value="Unassembled WGS sequence"/>
</dbReference>
<dbReference type="PROSITE" id="PS51257">
    <property type="entry name" value="PROKAR_LIPOPROTEIN"/>
    <property type="match status" value="1"/>
</dbReference>
<sequence>MNKKFFLRISVLVLISVFGISLISCKRNKEDIKKTDSDIIIENSNILEDSLEAKEVINNFFKYMNEKDEDKISSYFVPLEKNSSKRRLFNLDYINLLEINLVTDKLQYENYIISILLKQKKLNVEKLKIYEVKYDIKFINDEIEPVKNGETKKEFFVVKLRGSDEWLIEAIGTM</sequence>
<proteinExistence type="predicted"/>
<dbReference type="RefSeq" id="WP_016209052.1">
    <property type="nucleotide sequence ID" value="NZ_ASRV01000235.1"/>
</dbReference>
<feature type="domain" description="DUF4829" evidence="2">
    <location>
        <begin position="54"/>
        <end position="172"/>
    </location>
</feature>
<keyword evidence="4" id="KW-1185">Reference proteome</keyword>
<dbReference type="OrthoDB" id="1933189at2"/>
<dbReference type="PATRIC" id="fig|1202534.3.peg.3834"/>
<dbReference type="Pfam" id="PF16111">
    <property type="entry name" value="DUF4829"/>
    <property type="match status" value="1"/>
</dbReference>
<keyword evidence="1" id="KW-1133">Transmembrane helix</keyword>
<keyword evidence="1" id="KW-0472">Membrane</keyword>
<name>R9BTD9_9CLOT</name>
<keyword evidence="1" id="KW-0812">Transmembrane</keyword>
<organism evidence="3 4">
    <name type="scientific">Clostridium sartagoforme AAU1</name>
    <dbReference type="NCBI Taxonomy" id="1202534"/>
    <lineage>
        <taxon>Bacteria</taxon>
        <taxon>Bacillati</taxon>
        <taxon>Bacillota</taxon>
        <taxon>Clostridia</taxon>
        <taxon>Eubacteriales</taxon>
        <taxon>Clostridiaceae</taxon>
        <taxon>Clostridium</taxon>
    </lineage>
</organism>
<protein>
    <recommendedName>
        <fullName evidence="2">DUF4829 domain-containing protein</fullName>
    </recommendedName>
</protein>